<dbReference type="PANTHER" id="PTHR19848:SF8">
    <property type="entry name" value="F-BOX AND WD REPEAT DOMAIN CONTAINING 7"/>
    <property type="match status" value="1"/>
</dbReference>
<keyword evidence="1 3" id="KW-0853">WD repeat</keyword>
<reference evidence="4 5" key="1">
    <citation type="submission" date="2024-05" db="EMBL/GenBank/DDBJ databases">
        <authorList>
            <person name="Wallberg A."/>
        </authorList>
    </citation>
    <scope>NUCLEOTIDE SEQUENCE [LARGE SCALE GENOMIC DNA]</scope>
</reference>
<protein>
    <submittedName>
        <fullName evidence="4">Uncharacterized protein</fullName>
    </submittedName>
</protein>
<dbReference type="InterPro" id="IPR001680">
    <property type="entry name" value="WD40_rpt"/>
</dbReference>
<dbReference type="AlphaFoldDB" id="A0AAV2RWR4"/>
<dbReference type="InterPro" id="IPR015943">
    <property type="entry name" value="WD40/YVTN_repeat-like_dom_sf"/>
</dbReference>
<proteinExistence type="predicted"/>
<comment type="caution">
    <text evidence="4">The sequence shown here is derived from an EMBL/GenBank/DDBJ whole genome shotgun (WGS) entry which is preliminary data.</text>
</comment>
<evidence type="ECO:0000256" key="3">
    <source>
        <dbReference type="PROSITE-ProRule" id="PRU00221"/>
    </source>
</evidence>
<name>A0AAV2RWR4_MEGNR</name>
<dbReference type="PANTHER" id="PTHR19848">
    <property type="entry name" value="WD40 REPEAT PROTEIN"/>
    <property type="match status" value="1"/>
</dbReference>
<dbReference type="Gene3D" id="2.130.10.10">
    <property type="entry name" value="YVTN repeat-like/Quinoprotein amine dehydrogenase"/>
    <property type="match status" value="1"/>
</dbReference>
<evidence type="ECO:0000313" key="5">
    <source>
        <dbReference type="Proteomes" id="UP001497623"/>
    </source>
</evidence>
<keyword evidence="2" id="KW-0677">Repeat</keyword>
<dbReference type="Proteomes" id="UP001497623">
    <property type="component" value="Unassembled WGS sequence"/>
</dbReference>
<evidence type="ECO:0000313" key="4">
    <source>
        <dbReference type="EMBL" id="CAL4144805.1"/>
    </source>
</evidence>
<dbReference type="PROSITE" id="PS50082">
    <property type="entry name" value="WD_REPEATS_2"/>
    <property type="match status" value="1"/>
</dbReference>
<dbReference type="InterPro" id="IPR036322">
    <property type="entry name" value="WD40_repeat_dom_sf"/>
</dbReference>
<evidence type="ECO:0000256" key="2">
    <source>
        <dbReference type="ARBA" id="ARBA00022737"/>
    </source>
</evidence>
<gene>
    <name evidence="4" type="ORF">MNOR_LOCUS29557</name>
</gene>
<accession>A0AAV2RWR4</accession>
<dbReference type="Pfam" id="PF00400">
    <property type="entry name" value="WD40"/>
    <property type="match status" value="2"/>
</dbReference>
<keyword evidence="5" id="KW-1185">Reference proteome</keyword>
<feature type="repeat" description="WD" evidence="3">
    <location>
        <begin position="10"/>
        <end position="50"/>
    </location>
</feature>
<dbReference type="EMBL" id="CAXKWB010034479">
    <property type="protein sequence ID" value="CAL4144805.1"/>
    <property type="molecule type" value="Genomic_DNA"/>
</dbReference>
<feature type="non-terminal residue" evidence="4">
    <location>
        <position position="107"/>
    </location>
</feature>
<sequence>MPPYRLRCQLLGHTADVRALATTSKGQIITASRDTTARLWTVNQSGLYEQERVYSGHSGYVTSVCVGRPSDPSSEDLVFTGSRDTTIRVYPLGNSEPIRTLTGHTDT</sequence>
<dbReference type="SMART" id="SM00320">
    <property type="entry name" value="WD40"/>
    <property type="match status" value="2"/>
</dbReference>
<dbReference type="SUPFAM" id="SSF50978">
    <property type="entry name" value="WD40 repeat-like"/>
    <property type="match status" value="1"/>
</dbReference>
<evidence type="ECO:0000256" key="1">
    <source>
        <dbReference type="ARBA" id="ARBA00022574"/>
    </source>
</evidence>
<organism evidence="4 5">
    <name type="scientific">Meganyctiphanes norvegica</name>
    <name type="common">Northern krill</name>
    <name type="synonym">Thysanopoda norvegica</name>
    <dbReference type="NCBI Taxonomy" id="48144"/>
    <lineage>
        <taxon>Eukaryota</taxon>
        <taxon>Metazoa</taxon>
        <taxon>Ecdysozoa</taxon>
        <taxon>Arthropoda</taxon>
        <taxon>Crustacea</taxon>
        <taxon>Multicrustacea</taxon>
        <taxon>Malacostraca</taxon>
        <taxon>Eumalacostraca</taxon>
        <taxon>Eucarida</taxon>
        <taxon>Euphausiacea</taxon>
        <taxon>Euphausiidae</taxon>
        <taxon>Meganyctiphanes</taxon>
    </lineage>
</organism>